<organism evidence="1 2">
    <name type="scientific">Alterirhizorhabdus solaris</name>
    <dbReference type="NCBI Taxonomy" id="2529389"/>
    <lineage>
        <taxon>Bacteria</taxon>
        <taxon>Pseudomonadati</taxon>
        <taxon>Pseudomonadota</taxon>
        <taxon>Alphaproteobacteria</taxon>
        <taxon>Sphingomonadales</taxon>
        <taxon>Rhizorhabdaceae</taxon>
        <taxon>Alterirhizorhabdus</taxon>
    </lineage>
</organism>
<gene>
    <name evidence="1" type="ORF">FOY91_12840</name>
</gene>
<proteinExistence type="predicted"/>
<name>A0A558R1F2_9SPHN</name>
<protein>
    <recommendedName>
        <fullName evidence="3">Flagellar FliJ protein</fullName>
    </recommendedName>
</protein>
<dbReference type="AlphaFoldDB" id="A0A558R1F2"/>
<comment type="caution">
    <text evidence="1">The sequence shown here is derived from an EMBL/GenBank/DDBJ whole genome shotgun (WGS) entry which is preliminary data.</text>
</comment>
<evidence type="ECO:0008006" key="3">
    <source>
        <dbReference type="Google" id="ProtNLM"/>
    </source>
</evidence>
<keyword evidence="2" id="KW-1185">Reference proteome</keyword>
<reference evidence="1 2" key="1">
    <citation type="submission" date="2019-07" db="EMBL/GenBank/DDBJ databases">
        <title>Sphingomonas solaris sp. nov., isolated from a solar panel from Boston, Massachusetts.</title>
        <authorList>
            <person name="Tanner K."/>
            <person name="Pascual J."/>
            <person name="Mancuso C."/>
            <person name="Pereto J."/>
            <person name="Khalil A."/>
            <person name="Vilanova C."/>
        </authorList>
    </citation>
    <scope>NUCLEOTIDE SEQUENCE [LARGE SCALE GENOMIC DNA]</scope>
    <source>
        <strain evidence="1 2">R4DWN</strain>
    </source>
</reference>
<accession>A0A558R1F2</accession>
<sequence>MKQMLRKRARIVRVRNVQHLQASAQAAQAEGRVATLENSAARLVSLRGSLEPTPGVLFAAALSGAGELSMRLDAARHGMTDAIVEARASAGRLAEARLAARIRQEGAEKLGEQARAAYAEWREKKQATPHRRKAGGER</sequence>
<evidence type="ECO:0000313" key="1">
    <source>
        <dbReference type="EMBL" id="TVV73172.1"/>
    </source>
</evidence>
<dbReference type="OrthoDB" id="7596720at2"/>
<dbReference type="Proteomes" id="UP000318681">
    <property type="component" value="Unassembled WGS sequence"/>
</dbReference>
<evidence type="ECO:0000313" key="2">
    <source>
        <dbReference type="Proteomes" id="UP000318681"/>
    </source>
</evidence>
<dbReference type="EMBL" id="VNIM01000051">
    <property type="protein sequence ID" value="TVV73172.1"/>
    <property type="molecule type" value="Genomic_DNA"/>
</dbReference>